<dbReference type="Proteomes" id="UP001500540">
    <property type="component" value="Unassembled WGS sequence"/>
</dbReference>
<sequence>MVMPTASQLPPCEAIAKNTAKLAESVGMKATVFDNAGGPQAWIPGVQQATSQKYAALVLVCGIDPNLIKPQIEAAKAAGVAVIDSGLGDADLKTPNDGIVTASTDIGEGRPYIAAAGLAFLAANGKPIHFLEWTSNDIPSSVVMSKAFHKLVADNCPGCKITSINVPSPEWGTKLQPAVASALTANPDITVIMATFDAVPPIEAAIKGSGNKNVRIYGATGGTAEYIAQMGAADNKMMTNVASSVSWRAYSAADLMFRVVSGVATPDPWMEADGMRIFTPDSYKESADASVGYGYGTEYPKDYESLWLDQ</sequence>
<dbReference type="EMBL" id="BAABAF010000005">
    <property type="protein sequence ID" value="GAA3763301.1"/>
    <property type="molecule type" value="Genomic_DNA"/>
</dbReference>
<proteinExistence type="predicted"/>
<accession>A0ABP7GHG0</accession>
<keyword evidence="2" id="KW-1185">Reference proteome</keyword>
<evidence type="ECO:0000313" key="1">
    <source>
        <dbReference type="EMBL" id="GAA3763301.1"/>
    </source>
</evidence>
<name>A0ABP7GHG0_9MICO</name>
<comment type="caution">
    <text evidence="1">The sequence shown here is derived from an EMBL/GenBank/DDBJ whole genome shotgun (WGS) entry which is preliminary data.</text>
</comment>
<evidence type="ECO:0008006" key="3">
    <source>
        <dbReference type="Google" id="ProtNLM"/>
    </source>
</evidence>
<dbReference type="Gene3D" id="3.40.50.2300">
    <property type="match status" value="2"/>
</dbReference>
<reference evidence="2" key="1">
    <citation type="journal article" date="2019" name="Int. J. Syst. Evol. Microbiol.">
        <title>The Global Catalogue of Microorganisms (GCM) 10K type strain sequencing project: providing services to taxonomists for standard genome sequencing and annotation.</title>
        <authorList>
            <consortium name="The Broad Institute Genomics Platform"/>
            <consortium name="The Broad Institute Genome Sequencing Center for Infectious Disease"/>
            <person name="Wu L."/>
            <person name="Ma J."/>
        </authorList>
    </citation>
    <scope>NUCLEOTIDE SEQUENCE [LARGE SCALE GENOMIC DNA]</scope>
    <source>
        <strain evidence="2">JCM 16950</strain>
    </source>
</reference>
<protein>
    <recommendedName>
        <fullName evidence="3">Periplasmic binding protein domain-containing protein</fullName>
    </recommendedName>
</protein>
<dbReference type="InterPro" id="IPR028082">
    <property type="entry name" value="Peripla_BP_I"/>
</dbReference>
<organism evidence="1 2">
    <name type="scientific">Microbacterium kribbense</name>
    <dbReference type="NCBI Taxonomy" id="433645"/>
    <lineage>
        <taxon>Bacteria</taxon>
        <taxon>Bacillati</taxon>
        <taxon>Actinomycetota</taxon>
        <taxon>Actinomycetes</taxon>
        <taxon>Micrococcales</taxon>
        <taxon>Microbacteriaceae</taxon>
        <taxon>Microbacterium</taxon>
    </lineage>
</organism>
<gene>
    <name evidence="1" type="ORF">GCM10022240_14630</name>
</gene>
<dbReference type="SUPFAM" id="SSF53822">
    <property type="entry name" value="Periplasmic binding protein-like I"/>
    <property type="match status" value="1"/>
</dbReference>
<evidence type="ECO:0000313" key="2">
    <source>
        <dbReference type="Proteomes" id="UP001500540"/>
    </source>
</evidence>